<dbReference type="NCBIfam" id="TIGR01845">
    <property type="entry name" value="outer_NodT"/>
    <property type="match status" value="1"/>
</dbReference>
<evidence type="ECO:0000313" key="7">
    <source>
        <dbReference type="Proteomes" id="UP000072660"/>
    </source>
</evidence>
<dbReference type="Gene3D" id="1.20.1600.10">
    <property type="entry name" value="Outer membrane efflux proteins (OEP)"/>
    <property type="match status" value="1"/>
</dbReference>
<evidence type="ECO:0000256" key="2">
    <source>
        <dbReference type="ARBA" id="ARBA00007613"/>
    </source>
</evidence>
<dbReference type="Pfam" id="PF02321">
    <property type="entry name" value="OEP"/>
    <property type="match status" value="2"/>
</dbReference>
<keyword evidence="5" id="KW-0812">Transmembrane</keyword>
<keyword evidence="5" id="KW-0564">Palmitate</keyword>
<name>A0A139SR13_9GAMM</name>
<organism evidence="6 7">
    <name type="scientific">Ventosimonas gracilis</name>
    <dbReference type="NCBI Taxonomy" id="1680762"/>
    <lineage>
        <taxon>Bacteria</taxon>
        <taxon>Pseudomonadati</taxon>
        <taxon>Pseudomonadota</taxon>
        <taxon>Gammaproteobacteria</taxon>
        <taxon>Pseudomonadales</taxon>
        <taxon>Ventosimonadaceae</taxon>
        <taxon>Ventosimonas</taxon>
    </lineage>
</organism>
<evidence type="ECO:0000256" key="3">
    <source>
        <dbReference type="ARBA" id="ARBA00022452"/>
    </source>
</evidence>
<keyword evidence="5" id="KW-0449">Lipoprotein</keyword>
<dbReference type="EMBL" id="LSZO01000175">
    <property type="protein sequence ID" value="KXU36891.1"/>
    <property type="molecule type" value="Genomic_DNA"/>
</dbReference>
<comment type="caution">
    <text evidence="6">The sequence shown here is derived from an EMBL/GenBank/DDBJ whole genome shotgun (WGS) entry which is preliminary data.</text>
</comment>
<gene>
    <name evidence="6" type="ORF">AXE65_04395</name>
</gene>
<protein>
    <submittedName>
        <fullName evidence="6">Multidrug transporter</fullName>
    </submittedName>
</protein>
<reference evidence="6 7" key="1">
    <citation type="submission" date="2016-02" db="EMBL/GenBank/DDBJ databases">
        <authorList>
            <person name="Wen L."/>
            <person name="He K."/>
            <person name="Yang H."/>
        </authorList>
    </citation>
    <scope>NUCLEOTIDE SEQUENCE [LARGE SCALE GENOMIC DNA]</scope>
    <source>
        <strain evidence="6 7">CV58</strain>
    </source>
</reference>
<dbReference type="InterPro" id="IPR010131">
    <property type="entry name" value="MdtP/NodT-like"/>
</dbReference>
<dbReference type="SUPFAM" id="SSF56954">
    <property type="entry name" value="Outer membrane efflux proteins (OEP)"/>
    <property type="match status" value="1"/>
</dbReference>
<keyword evidence="4" id="KW-0998">Cell outer membrane</keyword>
<keyword evidence="5" id="KW-0472">Membrane</keyword>
<dbReference type="GO" id="GO:0015562">
    <property type="term" value="F:efflux transmembrane transporter activity"/>
    <property type="evidence" value="ECO:0007669"/>
    <property type="project" value="InterPro"/>
</dbReference>
<dbReference type="RefSeq" id="WP_068391356.1">
    <property type="nucleotide sequence ID" value="NZ_LSZO01000175.1"/>
</dbReference>
<keyword evidence="7" id="KW-1185">Reference proteome</keyword>
<dbReference type="GO" id="GO:0009279">
    <property type="term" value="C:cell outer membrane"/>
    <property type="evidence" value="ECO:0007669"/>
    <property type="project" value="UniProtKB-SubCell"/>
</dbReference>
<dbReference type="InterPro" id="IPR003423">
    <property type="entry name" value="OMP_efflux"/>
</dbReference>
<comment type="similarity">
    <text evidence="2 5">Belongs to the outer membrane factor (OMF) (TC 1.B.17) family.</text>
</comment>
<dbReference type="Proteomes" id="UP000072660">
    <property type="component" value="Unassembled WGS sequence"/>
</dbReference>
<comment type="subcellular location">
    <subcellularLocation>
        <location evidence="1 5">Cell outer membrane</location>
        <topology evidence="1 5">Lipid-anchor</topology>
    </subcellularLocation>
</comment>
<dbReference type="AlphaFoldDB" id="A0A139SR13"/>
<evidence type="ECO:0000313" key="6">
    <source>
        <dbReference type="EMBL" id="KXU36891.1"/>
    </source>
</evidence>
<dbReference type="OrthoDB" id="9770517at2"/>
<accession>A0A139SR13</accession>
<dbReference type="PANTHER" id="PTHR30203:SF32">
    <property type="entry name" value="CATION EFFLUX SYSTEM PROTEIN CUSC"/>
    <property type="match status" value="1"/>
</dbReference>
<dbReference type="Gene3D" id="2.20.200.10">
    <property type="entry name" value="Outer membrane efflux proteins (OEP)"/>
    <property type="match status" value="1"/>
</dbReference>
<proteinExistence type="inferred from homology"/>
<evidence type="ECO:0000256" key="4">
    <source>
        <dbReference type="ARBA" id="ARBA00023237"/>
    </source>
</evidence>
<dbReference type="PROSITE" id="PS51257">
    <property type="entry name" value="PROKAR_LIPOPROTEIN"/>
    <property type="match status" value="1"/>
</dbReference>
<sequence>MKKSLLSLAIALAVSGCSLIPEYIRPNAPQETESHAIEGWQASNWQSFFVDPTLRRLISQALANNRDLRAASLNVEAYQALYRIQRADRFPGVNGSGSGIRQRIPERASPTGQRQINSQYSATIAASWELDLFGRVKSLQGAALEQYLASEATRQSLRISLIVSVAEAWFAWQADQALLDLARETLQAWQDSYALTERSVNAGVASSLTLAQAKSQVESARVRRAQYQRQVQQDLNALTLLLGSQLPADLDKPLDLNGTLLGELPAALPSNVLQNRPDILAAEHQLKAANANIGAARAAFFPNISLTAAAGTLSPDLSGLFRGNSGTWLFQPQISVPIFNAGSLKASLDYAKLQKDMQIAQYEKAIQSAFREVADGLIARTSYRDQLAAQRDLVAANQDYYQLAERRYQTGIDSNLTFLDAQRQLFSAQQTLIADRLAQLSAEVQLYKALGGGFGDSE</sequence>
<dbReference type="PANTHER" id="PTHR30203">
    <property type="entry name" value="OUTER MEMBRANE CATION EFFLUX PROTEIN"/>
    <property type="match status" value="1"/>
</dbReference>
<evidence type="ECO:0000256" key="5">
    <source>
        <dbReference type="RuleBase" id="RU362097"/>
    </source>
</evidence>
<evidence type="ECO:0000256" key="1">
    <source>
        <dbReference type="ARBA" id="ARBA00004459"/>
    </source>
</evidence>
<keyword evidence="3 5" id="KW-1134">Transmembrane beta strand</keyword>